<accession>A0A554VAP7</accession>
<name>A0A554VAP7_9FLAO</name>
<gene>
    <name evidence="3" type="ORF">FOF46_29780</name>
</gene>
<protein>
    <submittedName>
        <fullName evidence="3">RNA-binding protein</fullName>
    </submittedName>
</protein>
<evidence type="ECO:0000259" key="2">
    <source>
        <dbReference type="Pfam" id="PF07593"/>
    </source>
</evidence>
<evidence type="ECO:0000256" key="1">
    <source>
        <dbReference type="ARBA" id="ARBA00022729"/>
    </source>
</evidence>
<dbReference type="Pfam" id="PF01839">
    <property type="entry name" value="FG-GAP"/>
    <property type="match status" value="1"/>
</dbReference>
<dbReference type="AlphaFoldDB" id="A0A554VAP7"/>
<comment type="caution">
    <text evidence="3">The sequence shown here is derived from an EMBL/GenBank/DDBJ whole genome shotgun (WGS) entry which is preliminary data.</text>
</comment>
<dbReference type="OrthoDB" id="9816120at2"/>
<feature type="domain" description="ASPIC/UnbV" evidence="2">
    <location>
        <begin position="522"/>
        <end position="589"/>
    </location>
</feature>
<dbReference type="Gene3D" id="2.130.10.130">
    <property type="entry name" value="Integrin alpha, N-terminal"/>
    <property type="match status" value="3"/>
</dbReference>
<dbReference type="EMBL" id="VLNR01000121">
    <property type="protein sequence ID" value="TSE03223.1"/>
    <property type="molecule type" value="Genomic_DNA"/>
</dbReference>
<dbReference type="InterPro" id="IPR028994">
    <property type="entry name" value="Integrin_alpha_N"/>
</dbReference>
<evidence type="ECO:0000313" key="4">
    <source>
        <dbReference type="Proteomes" id="UP000318833"/>
    </source>
</evidence>
<keyword evidence="1" id="KW-0732">Signal</keyword>
<dbReference type="PANTHER" id="PTHR16026">
    <property type="entry name" value="CARTILAGE ACIDIC PROTEIN 1"/>
    <property type="match status" value="1"/>
</dbReference>
<keyword evidence="4" id="KW-1185">Reference proteome</keyword>
<reference evidence="3 4" key="1">
    <citation type="submission" date="2019-07" db="EMBL/GenBank/DDBJ databases">
        <title>The draft genome sequence of Aquimarina algiphila M91.</title>
        <authorList>
            <person name="Meng X."/>
        </authorList>
    </citation>
    <scope>NUCLEOTIDE SEQUENCE [LARGE SCALE GENOMIC DNA]</scope>
    <source>
        <strain evidence="3 4">M91</strain>
    </source>
</reference>
<sequence length="1098" mass="123919">MMFKKIYVIVLILIYSSCSKNETEITKAINKEQNTSLFETISESHSKVHFKNKMEETLYFNFLNYSYIYNGGGVAVGDINKDGLEDLYFSSNQGSNALYLNKGDFVFEDITKTAGVMDKEGWSTGVSMIDINADGWLDIYVCKSGSLKNQKQRKNKLYVNQKDGTFLEQGDQYGLASTAFSTQAYYLDFDKDGDLDVYLVNHRPDFNNNVTIDPKIQSSFLPESTDQLFENNNGTFYEITQKSGVLNKTWGLSASIGDFNGDNWPDIYVANDFLEPDFLYLNNKNGTFTNSILETFDHISVNSMGSDYADINNDLKPDLVVLDMLSDDHKRGKENMASMSTENFNLLVAAGYHHQYMSNMLQLNLGDGVYSEIGQLTGVAKTDWSWAPLLADFNNDGYNDLFVTNGILHDLSNQDFRHRMKANIIRRKKVTLDEAISMMPSTKLSNKAFLNSGNLTFFPVTKEWGLEKEINSNGVAYADLDNDGDLDLILNNQMETASIYKNNQDNNFISIALLYEENNPNGIGTKVNIYTKNQQQSKELYPVRGFQSSVSQRLHFGLNDIKIIDSIRIEWPNGRYSIIKQVKTNQLLTIQSKDSKKQIKHSQNKNVDTFKSIDGKQFGIDYMNKERDFDDYKLQLLLPQKQSEKGAALAVADVNNDGRDDFFIGNAKGAQGAVYIQKEDGMFRNSSSATFQKDIDFEDNTALFFDMDNDGDQDLYVGSGSYEDVDNSVWLQDRMYINDGNGNFTRSHGLPNIRSVSSTVSTSDFDKDGDLDLFIGGGVLPGKYPMSSPSYLLKNDKGTFIDVTDDLGKDLNNLNMVNDVVFSDYDQDGDDDLIVVGEWMPVIIFKNENGTFTYKQDKILENTSGWYFTIQPTDVDRDGDMDYLLGNIGENTKFHPTIDAPLHIYARDFDENKSLDIILSKESKTGLLLPVRGKECSSEQIPKLKDKFKTYSAFANASLSEIYGDKNLQEAIHFTATNFSTIILVNNGEGDFEIQPLPIQAQFGPTTNFIIADFDNDTIDEILGVGSLYDAEVETIRYDANKGYILQLDKEKLFKYYKTITGLQGLQIKASENIIIKDKKYILLQCKNEALKLLSTGF</sequence>
<dbReference type="InterPro" id="IPR027039">
    <property type="entry name" value="Crtac1"/>
</dbReference>
<proteinExistence type="predicted"/>
<dbReference type="Pfam" id="PF07593">
    <property type="entry name" value="UnbV_ASPIC"/>
    <property type="match status" value="1"/>
</dbReference>
<dbReference type="InterPro" id="IPR011519">
    <property type="entry name" value="UnbV_ASPIC"/>
</dbReference>
<dbReference type="Proteomes" id="UP000318833">
    <property type="component" value="Unassembled WGS sequence"/>
</dbReference>
<evidence type="ECO:0000313" key="3">
    <source>
        <dbReference type="EMBL" id="TSE03223.1"/>
    </source>
</evidence>
<dbReference type="SUPFAM" id="SSF69318">
    <property type="entry name" value="Integrin alpha N-terminal domain"/>
    <property type="match status" value="3"/>
</dbReference>
<organism evidence="3 4">
    <name type="scientific">Aquimarina algiphila</name>
    <dbReference type="NCBI Taxonomy" id="2047982"/>
    <lineage>
        <taxon>Bacteria</taxon>
        <taxon>Pseudomonadati</taxon>
        <taxon>Bacteroidota</taxon>
        <taxon>Flavobacteriia</taxon>
        <taxon>Flavobacteriales</taxon>
        <taxon>Flavobacteriaceae</taxon>
        <taxon>Aquimarina</taxon>
    </lineage>
</organism>
<dbReference type="InterPro" id="IPR013517">
    <property type="entry name" value="FG-GAP"/>
</dbReference>
<dbReference type="Pfam" id="PF13517">
    <property type="entry name" value="FG-GAP_3"/>
    <property type="match status" value="5"/>
</dbReference>
<dbReference type="PANTHER" id="PTHR16026:SF0">
    <property type="entry name" value="CARTILAGE ACIDIC PROTEIN 1"/>
    <property type="match status" value="1"/>
</dbReference>